<sequence length="177" mass="20311">MIRYYFESWKMYRHQNTSIDGPLSEVMGFNDNPGVLFRKEMEKISANMQDLPFYRYDIPCFAPNFILYEGQWIGSVLTPWMISIVIIPGPEQLWEGRTVGDKLSLQLPYKAMTFTVSSIDSIPQYLSCSLLSPIDPNLTAEQAVQLTKDCLTMLLSLPIKQQVPDISKRNIFSAMLK</sequence>
<accession>A0ABM6X490</accession>
<dbReference type="EMBL" id="CP030753">
    <property type="protein sequence ID" value="AXA21834.1"/>
    <property type="molecule type" value="Genomic_DNA"/>
</dbReference>
<comment type="similarity">
    <text evidence="1">Belongs to the HupJ family.</text>
</comment>
<dbReference type="Gene3D" id="3.30.1460.40">
    <property type="entry name" value="[NiFe]-hydrogenase assembly chaperone, HybE"/>
    <property type="match status" value="1"/>
</dbReference>
<name>A0ABM6X490_ACTPL</name>
<dbReference type="NCBIfam" id="NF007776">
    <property type="entry name" value="PRK10465.1"/>
    <property type="match status" value="1"/>
</dbReference>
<keyword evidence="3" id="KW-1185">Reference proteome</keyword>
<organism evidence="2 3">
    <name type="scientific">Actinobacillus pleuropneumoniae</name>
    <name type="common">Haemophilus pleuropneumoniae</name>
    <dbReference type="NCBI Taxonomy" id="715"/>
    <lineage>
        <taxon>Bacteria</taxon>
        <taxon>Pseudomonadati</taxon>
        <taxon>Pseudomonadota</taxon>
        <taxon>Gammaproteobacteria</taxon>
        <taxon>Pasteurellales</taxon>
        <taxon>Pasteurellaceae</taxon>
        <taxon>Actinobacillus</taxon>
    </lineage>
</organism>
<dbReference type="InterPro" id="IPR038530">
    <property type="entry name" value="NiFe-hyd_HybE_sf"/>
</dbReference>
<dbReference type="Pfam" id="PF11939">
    <property type="entry name" value="NiFe-hyd_HybE"/>
    <property type="match status" value="1"/>
</dbReference>
<reference evidence="3" key="2">
    <citation type="submission" date="2018-06" db="EMBL/GenBank/DDBJ databases">
        <title>Complete genome sequence of Actinobacillus pleuropneumoniae serotype 1 strain S4074 obtained by Oxford Nanopore and Illumina sequencing technologies.</title>
        <authorList>
            <person name="Dona V."/>
            <person name="Perreten V."/>
        </authorList>
    </citation>
    <scope>NUCLEOTIDE SEQUENCE [LARGE SCALE GENOMIC DNA]</scope>
    <source>
        <strain evidence="3">S4074</strain>
    </source>
</reference>
<dbReference type="Proteomes" id="UP000251823">
    <property type="component" value="Chromosome"/>
</dbReference>
<dbReference type="InterPro" id="IPR023994">
    <property type="entry name" value="NiFe-hyd_HybE"/>
</dbReference>
<evidence type="ECO:0000313" key="2">
    <source>
        <dbReference type="EMBL" id="AXA21834.1"/>
    </source>
</evidence>
<proteinExistence type="inferred from homology"/>
<evidence type="ECO:0000256" key="1">
    <source>
        <dbReference type="ARBA" id="ARBA00006532"/>
    </source>
</evidence>
<protein>
    <submittedName>
        <fullName evidence="2">Hydrogenase-2 assembly chaperone</fullName>
    </submittedName>
</protein>
<gene>
    <name evidence="2" type="ORF">DRF63_07260</name>
</gene>
<reference evidence="2 3" key="1">
    <citation type="journal article" date="2018" name="Int J Genomics">
        <title>Comparative Genomics of the First and Complete Genome of "Actinobacillus porcitonsillarum" Supports the Novel Species Hypothesis.</title>
        <authorList>
            <person name="Dona V."/>
            <person name="Perreten V."/>
        </authorList>
    </citation>
    <scope>NUCLEOTIDE SEQUENCE [LARGE SCALE GENOMIC DNA]</scope>
    <source>
        <strain evidence="2 3">S4074</strain>
    </source>
</reference>
<evidence type="ECO:0000313" key="3">
    <source>
        <dbReference type="Proteomes" id="UP000251823"/>
    </source>
</evidence>
<dbReference type="NCBIfam" id="TIGR03993">
    <property type="entry name" value="hydrog_HybE"/>
    <property type="match status" value="1"/>
</dbReference>